<feature type="region of interest" description="Disordered" evidence="1">
    <location>
        <begin position="44"/>
        <end position="67"/>
    </location>
</feature>
<evidence type="ECO:0000313" key="2">
    <source>
        <dbReference type="EMBL" id="CAB4885989.1"/>
    </source>
</evidence>
<accession>A0A6J7F107</accession>
<proteinExistence type="predicted"/>
<dbReference type="AlphaFoldDB" id="A0A6J7F107"/>
<dbReference type="EMBL" id="CAFBLP010000065">
    <property type="protein sequence ID" value="CAB4885989.1"/>
    <property type="molecule type" value="Genomic_DNA"/>
</dbReference>
<sequence length="67" mass="7647">MFEACNPHITVVTHRLGYCCFFFVFGKEHPRIKPTAGTEFPPHNYFGRHNRPSPSQSVLALGEVESR</sequence>
<organism evidence="2">
    <name type="scientific">freshwater metagenome</name>
    <dbReference type="NCBI Taxonomy" id="449393"/>
    <lineage>
        <taxon>unclassified sequences</taxon>
        <taxon>metagenomes</taxon>
        <taxon>ecological metagenomes</taxon>
    </lineage>
</organism>
<evidence type="ECO:0000256" key="1">
    <source>
        <dbReference type="SAM" id="MobiDB-lite"/>
    </source>
</evidence>
<protein>
    <submittedName>
        <fullName evidence="2">Unannotated protein</fullName>
    </submittedName>
</protein>
<reference evidence="2" key="1">
    <citation type="submission" date="2020-05" db="EMBL/GenBank/DDBJ databases">
        <authorList>
            <person name="Chiriac C."/>
            <person name="Salcher M."/>
            <person name="Ghai R."/>
            <person name="Kavagutti S V."/>
        </authorList>
    </citation>
    <scope>NUCLEOTIDE SEQUENCE</scope>
</reference>
<gene>
    <name evidence="2" type="ORF">UFOPK3376_02224</name>
</gene>
<name>A0A6J7F107_9ZZZZ</name>